<dbReference type="RefSeq" id="XP_025383032.1">
    <property type="nucleotide sequence ID" value="XM_025532282.1"/>
</dbReference>
<dbReference type="AlphaFoldDB" id="A0A317UN18"/>
<evidence type="ECO:0000313" key="1">
    <source>
        <dbReference type="EMBL" id="PWY63334.1"/>
    </source>
</evidence>
<evidence type="ECO:0000313" key="2">
    <source>
        <dbReference type="Proteomes" id="UP000246171"/>
    </source>
</evidence>
<dbReference type="VEuPathDB" id="FungiDB:BO83DRAFT_382676"/>
<dbReference type="GeneID" id="37054244"/>
<keyword evidence="2" id="KW-1185">Reference proteome</keyword>
<sequence length="62" mass="7347">MPWKVQTDVFARELEMQFGTDILRKPSPISAPSYDNWNHPVRAHTREVRRNIYSAEWENSST</sequence>
<dbReference type="EMBL" id="MSFU01000037">
    <property type="protein sequence ID" value="PWY63334.1"/>
    <property type="molecule type" value="Genomic_DNA"/>
</dbReference>
<protein>
    <submittedName>
        <fullName evidence="1">Uncharacterized protein</fullName>
    </submittedName>
</protein>
<reference evidence="1" key="1">
    <citation type="submission" date="2016-12" db="EMBL/GenBank/DDBJ databases">
        <title>The genomes of Aspergillus section Nigri reveals drivers in fungal speciation.</title>
        <authorList>
            <consortium name="DOE Joint Genome Institute"/>
            <person name="Vesth T.C."/>
            <person name="Nybo J."/>
            <person name="Theobald S."/>
            <person name="Brandl J."/>
            <person name="Frisvad J.C."/>
            <person name="Nielsen K.F."/>
            <person name="Lyhne E.K."/>
            <person name="Kogle M.E."/>
            <person name="Kuo A."/>
            <person name="Riley R."/>
            <person name="Clum A."/>
            <person name="Nolan M."/>
            <person name="Lipzen A."/>
            <person name="Salamov A."/>
            <person name="Henrissat B."/>
            <person name="Wiebenga A."/>
            <person name="De vries R.P."/>
            <person name="Grigoriev I.V."/>
            <person name="Mortensen U.H."/>
            <person name="Andersen M.R."/>
            <person name="Baker S.E."/>
        </authorList>
    </citation>
    <scope>NUCLEOTIDE SEQUENCE</scope>
    <source>
        <strain evidence="1">CBS 122712</strain>
    </source>
</reference>
<organism evidence="1 2">
    <name type="scientific">Aspergillus eucalypticola (strain CBS 122712 / IBT 29274)</name>
    <dbReference type="NCBI Taxonomy" id="1448314"/>
    <lineage>
        <taxon>Eukaryota</taxon>
        <taxon>Fungi</taxon>
        <taxon>Dikarya</taxon>
        <taxon>Ascomycota</taxon>
        <taxon>Pezizomycotina</taxon>
        <taxon>Eurotiomycetes</taxon>
        <taxon>Eurotiomycetidae</taxon>
        <taxon>Eurotiales</taxon>
        <taxon>Aspergillaceae</taxon>
        <taxon>Aspergillus</taxon>
        <taxon>Aspergillus subgen. Circumdati</taxon>
    </lineage>
</organism>
<proteinExistence type="predicted"/>
<comment type="caution">
    <text evidence="1">The sequence shown here is derived from an EMBL/GenBank/DDBJ whole genome shotgun (WGS) entry which is preliminary data.</text>
</comment>
<dbReference type="Proteomes" id="UP000246171">
    <property type="component" value="Unassembled WGS sequence"/>
</dbReference>
<name>A0A317UN18_ASPEC</name>
<accession>A0A317UN18</accession>
<gene>
    <name evidence="1" type="ORF">BO83DRAFT_382676</name>
</gene>